<sequence>MLPNPKYYKPQITHRIQGHELKIPSKEREERESRSQCWVRRTAGASVRAVAGARRLSSLSLNYPIFVSSPSPPASALSKLWPTTTRSVSDLGVKTRLLGCYGAVKTLVVWVPIPGGGGSHSSVAAGSCVQEVEASSVSPSSALVSGGVGALTLSDEISKSDEALRRVDRVGRTEVVSAEALRVLSFDEMKLR</sequence>
<dbReference type="Proteomes" id="UP000712600">
    <property type="component" value="Unassembled WGS sequence"/>
</dbReference>
<organism evidence="1 2">
    <name type="scientific">Brassica cretica</name>
    <name type="common">Mustard</name>
    <dbReference type="NCBI Taxonomy" id="69181"/>
    <lineage>
        <taxon>Eukaryota</taxon>
        <taxon>Viridiplantae</taxon>
        <taxon>Streptophyta</taxon>
        <taxon>Embryophyta</taxon>
        <taxon>Tracheophyta</taxon>
        <taxon>Spermatophyta</taxon>
        <taxon>Magnoliopsida</taxon>
        <taxon>eudicotyledons</taxon>
        <taxon>Gunneridae</taxon>
        <taxon>Pentapetalae</taxon>
        <taxon>rosids</taxon>
        <taxon>malvids</taxon>
        <taxon>Brassicales</taxon>
        <taxon>Brassicaceae</taxon>
        <taxon>Brassiceae</taxon>
        <taxon>Brassica</taxon>
    </lineage>
</organism>
<reference evidence="1" key="1">
    <citation type="submission" date="2019-12" db="EMBL/GenBank/DDBJ databases">
        <title>Genome sequencing and annotation of Brassica cretica.</title>
        <authorList>
            <person name="Studholme D.J."/>
            <person name="Sarris P."/>
        </authorList>
    </citation>
    <scope>NUCLEOTIDE SEQUENCE</scope>
    <source>
        <strain evidence="1">PFS-109/04</strain>
        <tissue evidence="1">Leaf</tissue>
    </source>
</reference>
<evidence type="ECO:0000313" key="2">
    <source>
        <dbReference type="Proteomes" id="UP000712600"/>
    </source>
</evidence>
<dbReference type="EMBL" id="QGKX02001521">
    <property type="protein sequence ID" value="KAF3515435.1"/>
    <property type="molecule type" value="Genomic_DNA"/>
</dbReference>
<evidence type="ECO:0000313" key="1">
    <source>
        <dbReference type="EMBL" id="KAF3515435.1"/>
    </source>
</evidence>
<protein>
    <submittedName>
        <fullName evidence="1">Uncharacterized protein</fullName>
    </submittedName>
</protein>
<dbReference type="AlphaFoldDB" id="A0A8S9PJH8"/>
<comment type="caution">
    <text evidence="1">The sequence shown here is derived from an EMBL/GenBank/DDBJ whole genome shotgun (WGS) entry which is preliminary data.</text>
</comment>
<name>A0A8S9PJH8_BRACR</name>
<proteinExistence type="predicted"/>
<accession>A0A8S9PJH8</accession>
<gene>
    <name evidence="1" type="ORF">F2Q69_00009951</name>
</gene>